<evidence type="ECO:0000259" key="9">
    <source>
        <dbReference type="Pfam" id="PF13231"/>
    </source>
</evidence>
<proteinExistence type="predicted"/>
<dbReference type="PANTHER" id="PTHR33908">
    <property type="entry name" value="MANNOSYLTRANSFERASE YKCB-RELATED"/>
    <property type="match status" value="1"/>
</dbReference>
<feature type="transmembrane region" description="Helical" evidence="8">
    <location>
        <begin position="79"/>
        <end position="100"/>
    </location>
</feature>
<evidence type="ECO:0000256" key="6">
    <source>
        <dbReference type="ARBA" id="ARBA00022989"/>
    </source>
</evidence>
<dbReference type="GO" id="GO:0009103">
    <property type="term" value="P:lipopolysaccharide biosynthetic process"/>
    <property type="evidence" value="ECO:0007669"/>
    <property type="project" value="UniProtKB-ARBA"/>
</dbReference>
<keyword evidence="3" id="KW-0328">Glycosyltransferase</keyword>
<feature type="domain" description="Glycosyltransferase RgtA/B/C/D-like" evidence="9">
    <location>
        <begin position="58"/>
        <end position="216"/>
    </location>
</feature>
<accession>A0A4Q7J0C6</accession>
<keyword evidence="2" id="KW-1003">Cell membrane</keyword>
<evidence type="ECO:0000256" key="3">
    <source>
        <dbReference type="ARBA" id="ARBA00022676"/>
    </source>
</evidence>
<organism evidence="10 11">
    <name type="scientific">Amycolatopsis suaedae</name>
    <dbReference type="NCBI Taxonomy" id="2510978"/>
    <lineage>
        <taxon>Bacteria</taxon>
        <taxon>Bacillati</taxon>
        <taxon>Actinomycetota</taxon>
        <taxon>Actinomycetes</taxon>
        <taxon>Pseudonocardiales</taxon>
        <taxon>Pseudonocardiaceae</taxon>
        <taxon>Amycolatopsis</taxon>
    </lineage>
</organism>
<dbReference type="Pfam" id="PF13231">
    <property type="entry name" value="PMT_2"/>
    <property type="match status" value="1"/>
</dbReference>
<comment type="caution">
    <text evidence="10">The sequence shown here is derived from an EMBL/GenBank/DDBJ whole genome shotgun (WGS) entry which is preliminary data.</text>
</comment>
<evidence type="ECO:0000256" key="4">
    <source>
        <dbReference type="ARBA" id="ARBA00022679"/>
    </source>
</evidence>
<keyword evidence="4 10" id="KW-0808">Transferase</keyword>
<name>A0A4Q7J0C6_9PSEU</name>
<feature type="transmembrane region" description="Helical" evidence="8">
    <location>
        <begin position="18"/>
        <end position="38"/>
    </location>
</feature>
<feature type="transmembrane region" description="Helical" evidence="8">
    <location>
        <begin position="199"/>
        <end position="218"/>
    </location>
</feature>
<protein>
    <submittedName>
        <fullName evidence="10">Glycosyl transferase</fullName>
    </submittedName>
</protein>
<dbReference type="GO" id="GO:0016763">
    <property type="term" value="F:pentosyltransferase activity"/>
    <property type="evidence" value="ECO:0007669"/>
    <property type="project" value="TreeGrafter"/>
</dbReference>
<evidence type="ECO:0000256" key="8">
    <source>
        <dbReference type="SAM" id="Phobius"/>
    </source>
</evidence>
<feature type="transmembrane region" description="Helical" evidence="8">
    <location>
        <begin position="121"/>
        <end position="146"/>
    </location>
</feature>
<evidence type="ECO:0000256" key="1">
    <source>
        <dbReference type="ARBA" id="ARBA00004651"/>
    </source>
</evidence>
<evidence type="ECO:0000313" key="11">
    <source>
        <dbReference type="Proteomes" id="UP000292003"/>
    </source>
</evidence>
<dbReference type="RefSeq" id="WP_130479154.1">
    <property type="nucleotide sequence ID" value="NZ_SFCC01000019.1"/>
</dbReference>
<evidence type="ECO:0000256" key="7">
    <source>
        <dbReference type="ARBA" id="ARBA00023136"/>
    </source>
</evidence>
<evidence type="ECO:0000313" key="10">
    <source>
        <dbReference type="EMBL" id="RZQ60168.1"/>
    </source>
</evidence>
<feature type="transmembrane region" description="Helical" evidence="8">
    <location>
        <begin position="244"/>
        <end position="265"/>
    </location>
</feature>
<reference evidence="10 11" key="1">
    <citation type="submission" date="2019-02" db="EMBL/GenBank/DDBJ databases">
        <title>Draft genome sequence of Amycolatopsis sp. 8-3EHSu isolated from roots of Suaeda maritima.</title>
        <authorList>
            <person name="Duangmal K."/>
            <person name="Chantavorakit T."/>
        </authorList>
    </citation>
    <scope>NUCLEOTIDE SEQUENCE [LARGE SCALE GENOMIC DNA]</scope>
    <source>
        <strain evidence="10 11">8-3EHSu</strain>
    </source>
</reference>
<sequence>MTVSPVTGVKPALATRPVLLLAAAVGGLLLAVSGRYGYFGDELYFVAAGRHLDWGYADQPPLLPLLALLMDTLWPGSVVALRLPATILTAVGVVVAAQLARELGGRRRAQLLTAGAYALWAPLYGHLLATSTVDPFLWMLILWLVVRWQRTRADRLLLLAGVVTAVALQAKHLVIALLAALVISAFLAGRRDLLTRPALWAGAGIAAVTSVPNLLWQIDNDWPLLQMSATVSTEMEITGGRLTFLPLALTGLGGLAGLALALYGLWNLLRAKELRPYRYLGWAFLIVVTVFLVSNGRPYYIAGFAPVLWAFGAVRMQDGEPSRWWRWIPTWPVYAVTSLTLVVGLPILPMSVHAGLPRQVIAFQRDEIGWPQLADDVAAVYHALPPETREHTALMSQGYWAASALDFYGPERGLPRAYSPHRGYWYFGRPGDGVDSVVYVGEDVERLREHFTSVRRVGTVDNGLNINNALQGKPILFAEGLREPWSQTWPELRRMAN</sequence>
<dbReference type="Proteomes" id="UP000292003">
    <property type="component" value="Unassembled WGS sequence"/>
</dbReference>
<feature type="transmembrane region" description="Helical" evidence="8">
    <location>
        <begin position="158"/>
        <end position="187"/>
    </location>
</feature>
<dbReference type="OrthoDB" id="5166595at2"/>
<feature type="transmembrane region" description="Helical" evidence="8">
    <location>
        <begin position="277"/>
        <end position="293"/>
    </location>
</feature>
<keyword evidence="6 8" id="KW-1133">Transmembrane helix</keyword>
<gene>
    <name evidence="10" type="ORF">EWH70_30725</name>
</gene>
<dbReference type="GO" id="GO:0005886">
    <property type="term" value="C:plasma membrane"/>
    <property type="evidence" value="ECO:0007669"/>
    <property type="project" value="UniProtKB-SubCell"/>
</dbReference>
<dbReference type="InterPro" id="IPR050297">
    <property type="entry name" value="LipidA_mod_glycosyltrf_83"/>
</dbReference>
<feature type="transmembrane region" description="Helical" evidence="8">
    <location>
        <begin position="328"/>
        <end position="348"/>
    </location>
</feature>
<keyword evidence="7 8" id="KW-0472">Membrane</keyword>
<dbReference type="AlphaFoldDB" id="A0A4Q7J0C6"/>
<evidence type="ECO:0000256" key="2">
    <source>
        <dbReference type="ARBA" id="ARBA00022475"/>
    </source>
</evidence>
<evidence type="ECO:0000256" key="5">
    <source>
        <dbReference type="ARBA" id="ARBA00022692"/>
    </source>
</evidence>
<comment type="subcellular location">
    <subcellularLocation>
        <location evidence="1">Cell membrane</location>
        <topology evidence="1">Multi-pass membrane protein</topology>
    </subcellularLocation>
</comment>
<keyword evidence="11" id="KW-1185">Reference proteome</keyword>
<dbReference type="InterPro" id="IPR038731">
    <property type="entry name" value="RgtA/B/C-like"/>
</dbReference>
<dbReference type="PANTHER" id="PTHR33908:SF11">
    <property type="entry name" value="MEMBRANE PROTEIN"/>
    <property type="match status" value="1"/>
</dbReference>
<dbReference type="EMBL" id="SFCC01000019">
    <property type="protein sequence ID" value="RZQ60168.1"/>
    <property type="molecule type" value="Genomic_DNA"/>
</dbReference>
<keyword evidence="5 8" id="KW-0812">Transmembrane</keyword>